<accession>A0ABU1YAX6</accession>
<dbReference type="InterPro" id="IPR000522">
    <property type="entry name" value="ABC_transptr_permease_BtuC"/>
</dbReference>
<keyword evidence="6 8" id="KW-1133">Transmembrane helix</keyword>
<keyword evidence="7 8" id="KW-0472">Membrane</keyword>
<comment type="caution">
    <text evidence="9">The sequence shown here is derived from an EMBL/GenBank/DDBJ whole genome shotgun (WGS) entry which is preliminary data.</text>
</comment>
<dbReference type="Pfam" id="PF01032">
    <property type="entry name" value="FecCD"/>
    <property type="match status" value="1"/>
</dbReference>
<evidence type="ECO:0000256" key="8">
    <source>
        <dbReference type="SAM" id="Phobius"/>
    </source>
</evidence>
<feature type="transmembrane region" description="Helical" evidence="8">
    <location>
        <begin position="288"/>
        <end position="308"/>
    </location>
</feature>
<feature type="transmembrane region" description="Helical" evidence="8">
    <location>
        <begin position="157"/>
        <end position="178"/>
    </location>
</feature>
<evidence type="ECO:0000256" key="2">
    <source>
        <dbReference type="ARBA" id="ARBA00007935"/>
    </source>
</evidence>
<keyword evidence="3" id="KW-0813">Transport</keyword>
<dbReference type="InterPro" id="IPR037294">
    <property type="entry name" value="ABC_BtuC-like"/>
</dbReference>
<gene>
    <name evidence="9" type="ORF">J2W48_003348</name>
</gene>
<keyword evidence="10" id="KW-1185">Reference proteome</keyword>
<feature type="transmembrane region" description="Helical" evidence="8">
    <location>
        <begin position="121"/>
        <end position="145"/>
    </location>
</feature>
<protein>
    <submittedName>
        <fullName evidence="9">Iron complex transport system permease protein</fullName>
    </submittedName>
</protein>
<dbReference type="CDD" id="cd06550">
    <property type="entry name" value="TM_ABC_iron-siderophores_like"/>
    <property type="match status" value="1"/>
</dbReference>
<name>A0ABU1YAX6_9FLAO</name>
<dbReference type="RefSeq" id="WP_310282749.1">
    <property type="nucleotide sequence ID" value="NZ_JAVDWQ010000012.1"/>
</dbReference>
<dbReference type="PANTHER" id="PTHR30472:SF41">
    <property type="entry name" value="TRANSPORT SYSTEM PERMEASE PROTEIN"/>
    <property type="match status" value="1"/>
</dbReference>
<evidence type="ECO:0000256" key="3">
    <source>
        <dbReference type="ARBA" id="ARBA00022448"/>
    </source>
</evidence>
<organism evidence="9 10">
    <name type="scientific">Flavobacterium piscis</name>
    <dbReference type="NCBI Taxonomy" id="1114874"/>
    <lineage>
        <taxon>Bacteria</taxon>
        <taxon>Pseudomonadati</taxon>
        <taxon>Bacteroidota</taxon>
        <taxon>Flavobacteriia</taxon>
        <taxon>Flavobacteriales</taxon>
        <taxon>Flavobacteriaceae</taxon>
        <taxon>Flavobacterium</taxon>
    </lineage>
</organism>
<reference evidence="9 10" key="1">
    <citation type="submission" date="2023-07" db="EMBL/GenBank/DDBJ databases">
        <title>Sorghum-associated microbial communities from plants grown in Nebraska, USA.</title>
        <authorList>
            <person name="Schachtman D."/>
        </authorList>
    </citation>
    <scope>NUCLEOTIDE SEQUENCE [LARGE SCALE GENOMIC DNA]</scope>
    <source>
        <strain evidence="9 10">4129</strain>
    </source>
</reference>
<comment type="subcellular location">
    <subcellularLocation>
        <location evidence="1">Cell membrane</location>
        <topology evidence="1">Multi-pass membrane protein</topology>
    </subcellularLocation>
</comment>
<evidence type="ECO:0000256" key="1">
    <source>
        <dbReference type="ARBA" id="ARBA00004651"/>
    </source>
</evidence>
<comment type="similarity">
    <text evidence="2">Belongs to the binding-protein-dependent transport system permease family. FecCD subfamily.</text>
</comment>
<keyword evidence="5 8" id="KW-0812">Transmembrane</keyword>
<evidence type="ECO:0000256" key="7">
    <source>
        <dbReference type="ARBA" id="ARBA00023136"/>
    </source>
</evidence>
<feature type="transmembrane region" description="Helical" evidence="8">
    <location>
        <begin position="246"/>
        <end position="268"/>
    </location>
</feature>
<proteinExistence type="inferred from homology"/>
<keyword evidence="4" id="KW-1003">Cell membrane</keyword>
<feature type="transmembrane region" description="Helical" evidence="8">
    <location>
        <begin position="315"/>
        <end position="336"/>
    </location>
</feature>
<evidence type="ECO:0000256" key="6">
    <source>
        <dbReference type="ARBA" id="ARBA00022989"/>
    </source>
</evidence>
<dbReference type="Gene3D" id="1.10.3470.10">
    <property type="entry name" value="ABC transporter involved in vitamin B12 uptake, BtuC"/>
    <property type="match status" value="1"/>
</dbReference>
<evidence type="ECO:0000313" key="9">
    <source>
        <dbReference type="EMBL" id="MDR7211394.1"/>
    </source>
</evidence>
<dbReference type="SUPFAM" id="SSF81345">
    <property type="entry name" value="ABC transporter involved in vitamin B12 uptake, BtuC"/>
    <property type="match status" value="1"/>
</dbReference>
<evidence type="ECO:0000256" key="4">
    <source>
        <dbReference type="ARBA" id="ARBA00022475"/>
    </source>
</evidence>
<dbReference type="Proteomes" id="UP001269081">
    <property type="component" value="Unassembled WGS sequence"/>
</dbReference>
<dbReference type="PANTHER" id="PTHR30472">
    <property type="entry name" value="FERRIC ENTEROBACTIN TRANSPORT SYSTEM PERMEASE PROTEIN"/>
    <property type="match status" value="1"/>
</dbReference>
<feature type="transmembrane region" description="Helical" evidence="8">
    <location>
        <begin position="64"/>
        <end position="81"/>
    </location>
</feature>
<dbReference type="EMBL" id="JAVDWQ010000012">
    <property type="protein sequence ID" value="MDR7211394.1"/>
    <property type="molecule type" value="Genomic_DNA"/>
</dbReference>
<evidence type="ECO:0000313" key="10">
    <source>
        <dbReference type="Proteomes" id="UP001269081"/>
    </source>
</evidence>
<evidence type="ECO:0000256" key="5">
    <source>
        <dbReference type="ARBA" id="ARBA00022692"/>
    </source>
</evidence>
<feature type="transmembrane region" description="Helical" evidence="8">
    <location>
        <begin position="93"/>
        <end position="115"/>
    </location>
</feature>
<sequence length="342" mass="36473">MVNKKRNTVLFALLGLGLILMLFVSISFGSVTIPFKEVYASLTGGHASKSTWEYIIINYRLPKAITAVLVGTGLSISGLLMQTLFRNPLAGPYVLGLSSGASLGVAFVILGAGFLPSFLQIIALSSYGIVLASTLGSTLVLLLVLVVSQKLRDTMAILIVGLMFGSFTTAIVSVLTYFSTAEQLQKFTFWSLGNLGNLSWKSISVLAISVGSGLVLSVGSIKPLNALLLGENYAKSMGLNFKKARLIIIFATSILAGSITAFAGPIAFIGLAVPHIAKLTFHTSNHSVLFWSTLFFGAIIMLFCDVVSQMPGFDITLPINAITSIIGAPVVIWLLVRKRNFQ</sequence>